<feature type="compositionally biased region" description="Basic and acidic residues" evidence="2">
    <location>
        <begin position="1648"/>
        <end position="1658"/>
    </location>
</feature>
<feature type="compositionally biased region" description="Basic and acidic residues" evidence="2">
    <location>
        <begin position="465"/>
        <end position="484"/>
    </location>
</feature>
<feature type="compositionally biased region" description="Basic and acidic residues" evidence="2">
    <location>
        <begin position="1147"/>
        <end position="1156"/>
    </location>
</feature>
<feature type="region of interest" description="Disordered" evidence="2">
    <location>
        <begin position="973"/>
        <end position="998"/>
    </location>
</feature>
<evidence type="ECO:0000313" key="3">
    <source>
        <dbReference type="EMBL" id="KFG33738.1"/>
    </source>
</evidence>
<dbReference type="OrthoDB" id="331937at2759"/>
<accession>A0A086JNM0</accession>
<feature type="compositionally biased region" description="Basic and acidic residues" evidence="2">
    <location>
        <begin position="1104"/>
        <end position="1113"/>
    </location>
</feature>
<sequence length="1913" mass="211285">MPHTSYSFCTLRPQPPSFDRDAHAYGKGFKEKRSFSNSSSTAFDADFFGHAADAYPLPDRMPRHLLTHTEVLFPTGSEPWTGGGYDAFHVDPACAVFPDGPSPAESSSPSRDTGSSFPIVHPWMCSNATANRQRRSRGLPDSREAFLARSSVQTYAPDAASLQPQTSRFGVPTHPHPWTLPTAYSGACALPSDTRPDETLAEETFALPPSGSGLRSSFRAASLPPLPTTLDAVSPRRHRGSEAACADARRAARHSSGCPRRCRGDCSCAQSDSRKRCSTVVASGGGAGCLHAHGMKKTQQQPKRRRRREAAAERERHTLQGHGEEPRRRSAAWRTTGNSGDALSPASTRSSNSDLANRQRETEHHTGREGVTFFERKKREGSSENSDPRTNTDARSGHTRKGADRNRREGERRATDRRQSPRRSSSSTAMLRQPPGSDLATQGTLRWGTSRHPQKQKDPPFQAHRLSEGRRREFQVDPFESPREDVEESENAVSSWLCSPRDAGEAARPLSRQRLRVDAKSARTKADRDLNESTHLNERRRVGELKRPSRLSASEEETADPSASSDDSRFGVPNPQTAHNEVWPSSTRREETPSLWTPSVVPGGQQLLWQQTTRRLTVEEEQAVACLSGNCDERRGRVFTDESPELGCLVTAPDAVCPQCHAVQDLQRTGSFPAAPHMSAGPSLLFEDSERRPTTSFVPEAGAHDPDPRRSNVLSSDGKRLPPLARGCCVTPDAEAPGDLVHLLMEKERCMRGLERQLSALQVEHRTLLALADGSSLPSACLRVPEENNEGWREDGSFLNARSSSGPREQPPPASFTAVTSFRGIRGTKRKVAPVHCPYSDEKVFPGVHVSSHTPSSTFAFPEVEKPFQKPFFFPPLDAEEEKRVRGEAARAALGFPSFSPYQRVYGSVEVDQRKGCAQSFEKKKCFREEKHRGFTGHLPPGHIQERNLSHRAAHPARFQRVATAPAALGEAFPTHLSPVSESDGEESRDGLAYPADPRRRRCRTHAFAEGSLHARHIADAGNPNGGEALYEQDLRSGYARLSSASKRRDKCSIPYMDASRPDATFQGPGRERSRKEETEGLEGRWQREKEERYAQKARGGLEAWERHPEKKTTNSNVSGSAAVDSHSRESREEQRRHPVARAAVEVLRKAKERRGVAARTTVSSQLEREKDLERESDRDFMSDGRGDGEDVERRTEKESRKGNGREKRQKRFSVEVRESPQMHRRRASLAGEEWREAGDVGEESEAGPHAELEVEADVVEKKSEKTRRTRHRPVKKKAEPALDRKKTQADLEEDEGEAPRAALSRRTRTKVEEDGEETRGKAKEKTSGNARGRGDNTGSVASEGAPQPRGPLRRSPRLEGQEQRRQEREAEQEYVETHATKTEGQAPETDGQATDTLGCGDSPEDALDDLFSFDSPSPECAPAVSSSLPAGSGRRKASQTEKNKKRREVAASTESPRGRRSGRESRKTRERENLLLSLSPATQAPASVSRREADAASVAPARFPLSSADSVGVAERSRVFSSLEDAASSPSAAREQGWEQGEEKERSSTTTANATKLSPLQPSEKPRSERTLKDSKDNDSASAGRPRQKRSRTTSVLRREEKRPTLVHDAKTLQRLRREELETIPSPIVTRIRLGLFDRLSLMKKTNAGDKESDRKPAARAGASEGSGNQLDDCQERTPRRHSTQKTTQAEPSAEAFRGQRRRGDKEGRKEEDAEGSKPGDNEGGTRVPLASTAARNEKAEARGVEDEEGGGEEESAQPGEAFAGGSVKRRGASGSSRERNESSETVATTPSWRAVEDGVQAGDRLGGRVVRRGTDVRNRAFSSTLLRLINGDMRVTTEKDVHLFITNYCLEKGLRQLRSVANGKKVKKWPIGKDPLLRVLFGEAANTFPASKAEMMETLRKNKHISYFSIA</sequence>
<feature type="compositionally biased region" description="Basic and acidic residues" evidence="2">
    <location>
        <begin position="1070"/>
        <end position="1095"/>
    </location>
</feature>
<feature type="compositionally biased region" description="Basic and acidic residues" evidence="2">
    <location>
        <begin position="357"/>
        <end position="419"/>
    </location>
</feature>
<feature type="compositionally biased region" description="Basic residues" evidence="2">
    <location>
        <begin position="1434"/>
        <end position="1448"/>
    </location>
</feature>
<feature type="compositionally biased region" description="Basic and acidic residues" evidence="2">
    <location>
        <begin position="1247"/>
        <end position="1264"/>
    </location>
</feature>
<evidence type="ECO:0000256" key="2">
    <source>
        <dbReference type="SAM" id="MobiDB-lite"/>
    </source>
</evidence>
<evidence type="ECO:0000256" key="1">
    <source>
        <dbReference type="SAM" id="Coils"/>
    </source>
</evidence>
<feature type="coiled-coil region" evidence="1">
    <location>
        <begin position="744"/>
        <end position="771"/>
    </location>
</feature>
<reference evidence="3 4" key="1">
    <citation type="submission" date="2014-03" db="EMBL/GenBank/DDBJ databases">
        <authorList>
            <person name="Sibley D."/>
            <person name="Venepally P."/>
            <person name="Karamycheva S."/>
            <person name="Hadjithomas M."/>
            <person name="Khan A."/>
            <person name="Brunk B."/>
            <person name="Roos D."/>
            <person name="Caler E."/>
            <person name="Lorenzi H."/>
        </authorList>
    </citation>
    <scope>NUCLEOTIDE SEQUENCE [LARGE SCALE GENOMIC DNA]</scope>
    <source>
        <strain evidence="4">p89</strain>
    </source>
</reference>
<feature type="compositionally biased region" description="Polar residues" evidence="2">
    <location>
        <begin position="574"/>
        <end position="586"/>
    </location>
</feature>
<feature type="region of interest" description="Disordered" evidence="2">
    <location>
        <begin position="790"/>
        <end position="815"/>
    </location>
</feature>
<dbReference type="EMBL" id="AEYI02001735">
    <property type="protein sequence ID" value="KFG33738.1"/>
    <property type="molecule type" value="Genomic_DNA"/>
</dbReference>
<feature type="compositionally biased region" description="Basic and acidic residues" evidence="2">
    <location>
        <begin position="1357"/>
        <end position="1382"/>
    </location>
</feature>
<feature type="compositionally biased region" description="Acidic residues" evidence="2">
    <location>
        <begin position="1747"/>
        <end position="1757"/>
    </location>
</feature>
<keyword evidence="1" id="KW-0175">Coiled coil</keyword>
<dbReference type="Proteomes" id="UP000028828">
    <property type="component" value="Unassembled WGS sequence"/>
</dbReference>
<organism evidence="3 4">
    <name type="scientific">Toxoplasma gondii p89</name>
    <dbReference type="NCBI Taxonomy" id="943119"/>
    <lineage>
        <taxon>Eukaryota</taxon>
        <taxon>Sar</taxon>
        <taxon>Alveolata</taxon>
        <taxon>Apicomplexa</taxon>
        <taxon>Conoidasida</taxon>
        <taxon>Coccidia</taxon>
        <taxon>Eucoccidiorida</taxon>
        <taxon>Eimeriorina</taxon>
        <taxon>Sarcocystidae</taxon>
        <taxon>Toxoplasma</taxon>
    </lineage>
</organism>
<feature type="compositionally biased region" description="Basic and acidic residues" evidence="2">
    <location>
        <begin position="515"/>
        <end position="547"/>
    </location>
</feature>
<protein>
    <submittedName>
        <fullName evidence="3">Uncharacterized protein</fullName>
    </submittedName>
</protein>
<feature type="compositionally biased region" description="Basic and acidic residues" evidence="2">
    <location>
        <begin position="1126"/>
        <end position="1137"/>
    </location>
</feature>
<feature type="compositionally biased region" description="Basic and acidic residues" evidence="2">
    <location>
        <begin position="1310"/>
        <end position="1327"/>
    </location>
</feature>
<feature type="compositionally biased region" description="Basic and acidic residues" evidence="2">
    <location>
        <begin position="1598"/>
        <end position="1622"/>
    </location>
</feature>
<feature type="compositionally biased region" description="Basic and acidic residues" evidence="2">
    <location>
        <begin position="1703"/>
        <end position="1722"/>
    </location>
</feature>
<feature type="region of interest" description="Disordered" evidence="2">
    <location>
        <begin position="1042"/>
        <end position="1795"/>
    </location>
</feature>
<feature type="compositionally biased region" description="Basic residues" evidence="2">
    <location>
        <begin position="1265"/>
        <end position="1276"/>
    </location>
</feature>
<feature type="region of interest" description="Disordered" evidence="2">
    <location>
        <begin position="205"/>
        <end position="228"/>
    </location>
</feature>
<feature type="region of interest" description="Disordered" evidence="2">
    <location>
        <begin position="684"/>
        <end position="718"/>
    </location>
</feature>
<evidence type="ECO:0000313" key="4">
    <source>
        <dbReference type="Proteomes" id="UP000028828"/>
    </source>
</evidence>
<feature type="compositionally biased region" description="Basic and acidic residues" evidence="2">
    <location>
        <begin position="1167"/>
        <end position="1222"/>
    </location>
</feature>
<feature type="region of interest" description="Disordered" evidence="2">
    <location>
        <begin position="279"/>
        <end position="599"/>
    </location>
</feature>
<feature type="compositionally biased region" description="Basic and acidic residues" evidence="2">
    <location>
        <begin position="1565"/>
        <end position="1580"/>
    </location>
</feature>
<feature type="compositionally biased region" description="Basic and acidic residues" evidence="2">
    <location>
        <begin position="309"/>
        <end position="328"/>
    </location>
</feature>
<comment type="caution">
    <text evidence="3">The sequence shown here is derived from an EMBL/GenBank/DDBJ whole genome shotgun (WGS) entry which is preliminary data.</text>
</comment>
<proteinExistence type="predicted"/>
<feature type="compositionally biased region" description="Basic and acidic residues" evidence="2">
    <location>
        <begin position="1737"/>
        <end position="1746"/>
    </location>
</feature>
<gene>
    <name evidence="3" type="ORF">TGP89_205640</name>
</gene>
<feature type="compositionally biased region" description="Polar residues" evidence="2">
    <location>
        <begin position="1549"/>
        <end position="1562"/>
    </location>
</feature>
<dbReference type="VEuPathDB" id="ToxoDB:TGP89_205640"/>
<name>A0A086JNM0_TOXGO</name>
<feature type="compositionally biased region" description="Polar residues" evidence="2">
    <location>
        <begin position="333"/>
        <end position="356"/>
    </location>
</feature>
<feature type="compositionally biased region" description="Basic and acidic residues" evidence="2">
    <location>
        <begin position="1277"/>
        <end position="1290"/>
    </location>
</feature>
<feature type="compositionally biased region" description="Basic and acidic residues" evidence="2">
    <location>
        <begin position="1462"/>
        <end position="1474"/>
    </location>
</feature>